<dbReference type="InterPro" id="IPR049945">
    <property type="entry name" value="AAA_22"/>
</dbReference>
<dbReference type="SMART" id="SM00382">
    <property type="entry name" value="AAA"/>
    <property type="match status" value="1"/>
</dbReference>
<feature type="compositionally biased region" description="Low complexity" evidence="3">
    <location>
        <begin position="498"/>
        <end position="512"/>
    </location>
</feature>
<evidence type="ECO:0000259" key="4">
    <source>
        <dbReference type="SMART" id="SM00382"/>
    </source>
</evidence>
<feature type="compositionally biased region" description="Polar residues" evidence="3">
    <location>
        <begin position="1"/>
        <end position="16"/>
    </location>
</feature>
<evidence type="ECO:0000256" key="1">
    <source>
        <dbReference type="ARBA" id="ARBA00006184"/>
    </source>
</evidence>
<dbReference type="GO" id="GO:0005634">
    <property type="term" value="C:nucleus"/>
    <property type="evidence" value="ECO:0007669"/>
    <property type="project" value="TreeGrafter"/>
</dbReference>
<keyword evidence="5" id="KW-0378">Hydrolase</keyword>
<feature type="compositionally biased region" description="Low complexity" evidence="3">
    <location>
        <begin position="26"/>
        <end position="45"/>
    </location>
</feature>
<dbReference type="FunCoup" id="A0A0H2RNI8">
    <property type="interactions" value="416"/>
</dbReference>
<organism evidence="5 6">
    <name type="scientific">Schizopora paradoxa</name>
    <dbReference type="NCBI Taxonomy" id="27342"/>
    <lineage>
        <taxon>Eukaryota</taxon>
        <taxon>Fungi</taxon>
        <taxon>Dikarya</taxon>
        <taxon>Basidiomycota</taxon>
        <taxon>Agaricomycotina</taxon>
        <taxon>Agaricomycetes</taxon>
        <taxon>Hymenochaetales</taxon>
        <taxon>Schizoporaceae</taxon>
        <taxon>Schizopora</taxon>
    </lineage>
</organism>
<dbReference type="InParanoid" id="A0A0H2RNI8"/>
<evidence type="ECO:0000313" key="6">
    <source>
        <dbReference type="Proteomes" id="UP000053477"/>
    </source>
</evidence>
<evidence type="ECO:0000256" key="2">
    <source>
        <dbReference type="ARBA" id="ARBA00022705"/>
    </source>
</evidence>
<dbReference type="GO" id="GO:0006270">
    <property type="term" value="P:DNA replication initiation"/>
    <property type="evidence" value="ECO:0007669"/>
    <property type="project" value="TreeGrafter"/>
</dbReference>
<dbReference type="InterPro" id="IPR054425">
    <property type="entry name" value="Cdc6_ORC1-like_ATPase_lid"/>
</dbReference>
<evidence type="ECO:0000313" key="5">
    <source>
        <dbReference type="EMBL" id="KLO11018.1"/>
    </source>
</evidence>
<dbReference type="OrthoDB" id="1926878at2759"/>
<dbReference type="Pfam" id="PF22606">
    <property type="entry name" value="Cdc6-ORC-like_ATPase_lid"/>
    <property type="match status" value="1"/>
</dbReference>
<dbReference type="STRING" id="27342.A0A0H2RNI8"/>
<dbReference type="GO" id="GO:0016887">
    <property type="term" value="F:ATP hydrolysis activity"/>
    <property type="evidence" value="ECO:0007669"/>
    <property type="project" value="InterPro"/>
</dbReference>
<dbReference type="Gene3D" id="3.40.50.300">
    <property type="entry name" value="P-loop containing nucleotide triphosphate hydrolases"/>
    <property type="match status" value="1"/>
</dbReference>
<dbReference type="GO" id="GO:0003688">
    <property type="term" value="F:DNA replication origin binding"/>
    <property type="evidence" value="ECO:0007669"/>
    <property type="project" value="TreeGrafter"/>
</dbReference>
<accession>A0A0H2RNI8</accession>
<dbReference type="PANTHER" id="PTHR10763">
    <property type="entry name" value="CELL DIVISION CONTROL PROTEIN 6-RELATED"/>
    <property type="match status" value="1"/>
</dbReference>
<dbReference type="PANTHER" id="PTHR10763:SF26">
    <property type="entry name" value="CELL DIVISION CONTROL PROTEIN 6 HOMOLOG"/>
    <property type="match status" value="1"/>
</dbReference>
<reference evidence="5 6" key="1">
    <citation type="submission" date="2015-04" db="EMBL/GenBank/DDBJ databases">
        <title>Complete genome sequence of Schizopora paradoxa KUC8140, a cosmopolitan wood degrader in East Asia.</title>
        <authorList>
            <consortium name="DOE Joint Genome Institute"/>
            <person name="Min B."/>
            <person name="Park H."/>
            <person name="Jang Y."/>
            <person name="Kim J.-J."/>
            <person name="Kim K.H."/>
            <person name="Pangilinan J."/>
            <person name="Lipzen A."/>
            <person name="Riley R."/>
            <person name="Grigoriev I.V."/>
            <person name="Spatafora J.W."/>
            <person name="Choi I.-G."/>
        </authorList>
    </citation>
    <scope>NUCLEOTIDE SEQUENCE [LARGE SCALE GENOMIC DNA]</scope>
    <source>
        <strain evidence="5 6">KUC8140</strain>
    </source>
</reference>
<comment type="similarity">
    <text evidence="1">Belongs to the CDC6/cdc18 family.</text>
</comment>
<feature type="region of interest" description="Disordered" evidence="3">
    <location>
        <begin position="498"/>
        <end position="523"/>
    </location>
</feature>
<dbReference type="CDD" id="cd00009">
    <property type="entry name" value="AAA"/>
    <property type="match status" value="1"/>
</dbReference>
<dbReference type="InterPro" id="IPR003593">
    <property type="entry name" value="AAA+_ATPase"/>
</dbReference>
<dbReference type="Proteomes" id="UP000053477">
    <property type="component" value="Unassembled WGS sequence"/>
</dbReference>
<proteinExistence type="inferred from homology"/>
<evidence type="ECO:0000256" key="3">
    <source>
        <dbReference type="SAM" id="MobiDB-lite"/>
    </source>
</evidence>
<dbReference type="InterPro" id="IPR027417">
    <property type="entry name" value="P-loop_NTPase"/>
</dbReference>
<sequence length="698" mass="74308">MPSTSRRMTRSQTATATVLGKRSGGALSRSPSVASLRSSSSSALLTPDTTPDAKKPRTSAGEVDEDPMANKENIPPLKDVVMATPVSRRLTRRATTTGDFVTPTSTRTARTPRRNASLISAIPQTPSTSLSQLTLQTPPPTPPISLPLHARARACLRSTSNASHIIMSSEGREKETELIRGFLVQDVDEEEDGDVKPILYISGSPGTGKTALVNTILSSLETSPGHNLKTIFLNCMTFQNVDAVWNRLQEELLGSTQRGKRASSSKQKSSRESVVDFFEKNRSFKCAFILDEMDHLTGISPIALRPLFNLATRFPSSVRIMGIANTHTLTSSSSSLPFDDISSLNIETVHFKPYKPSELQAILMKRLESLPQDDLKKMLPPPVLMLLTKKVASQTGDVRVLFEVLRGAIELAAPSSASASPSSESPIASVVVTPKHITDALKSYTPSATTSRTTNGSSGSVVTTNSEIIAKIYGLSLQQRLALLVLLLATKRLTSGLPLASSASSTPAASPTKRSPVKRTQSSASASFSSSCTDVVGDASSGVDINILFSFYSHLLQTADTFSVVSRSEFADLLAVLETTGLLNIQSTSSGRSSFKRSASFTGRAGMGGAGGAATSQSARLHSDVREAEVARGMGLDLDGASASSSSGSGGEGIANVMLEEVRAIWKRELTRIRKEKEALARKAMAEGVDLFEDAMEA</sequence>
<name>A0A0H2RNI8_9AGAM</name>
<dbReference type="Pfam" id="PF13401">
    <property type="entry name" value="AAA_22"/>
    <property type="match status" value="1"/>
</dbReference>
<dbReference type="Gene3D" id="1.10.8.60">
    <property type="match status" value="1"/>
</dbReference>
<protein>
    <submittedName>
        <fullName evidence="5">p-loop containing nucleoside triphosphate hydrolase protein</fullName>
    </submittedName>
</protein>
<dbReference type="GO" id="GO:0033314">
    <property type="term" value="P:mitotic DNA replication checkpoint signaling"/>
    <property type="evidence" value="ECO:0007669"/>
    <property type="project" value="TreeGrafter"/>
</dbReference>
<feature type="domain" description="AAA+ ATPase" evidence="4">
    <location>
        <begin position="195"/>
        <end position="357"/>
    </location>
</feature>
<feature type="region of interest" description="Disordered" evidence="3">
    <location>
        <begin position="1"/>
        <end position="76"/>
    </location>
</feature>
<dbReference type="InterPro" id="IPR050311">
    <property type="entry name" value="ORC1/CDC6"/>
</dbReference>
<keyword evidence="2" id="KW-0235">DNA replication</keyword>
<dbReference type="EMBL" id="KQ086011">
    <property type="protein sequence ID" value="KLO11018.1"/>
    <property type="molecule type" value="Genomic_DNA"/>
</dbReference>
<gene>
    <name evidence="5" type="ORF">SCHPADRAFT_999209</name>
</gene>
<keyword evidence="6" id="KW-1185">Reference proteome</keyword>
<dbReference type="AlphaFoldDB" id="A0A0H2RNI8"/>
<dbReference type="SUPFAM" id="SSF52540">
    <property type="entry name" value="P-loop containing nucleoside triphosphate hydrolases"/>
    <property type="match status" value="1"/>
</dbReference>